<organism evidence="4 5">
    <name type="scientific">Sphingobacterium oryzagri</name>
    <dbReference type="NCBI Taxonomy" id="3025669"/>
    <lineage>
        <taxon>Bacteria</taxon>
        <taxon>Pseudomonadati</taxon>
        <taxon>Bacteroidota</taxon>
        <taxon>Sphingobacteriia</taxon>
        <taxon>Sphingobacteriales</taxon>
        <taxon>Sphingobacteriaceae</taxon>
        <taxon>Sphingobacterium</taxon>
    </lineage>
</organism>
<evidence type="ECO:0000313" key="5">
    <source>
        <dbReference type="Proteomes" id="UP001221558"/>
    </source>
</evidence>
<dbReference type="PANTHER" id="PTHR44591:SF3">
    <property type="entry name" value="RESPONSE REGULATORY DOMAIN-CONTAINING PROTEIN"/>
    <property type="match status" value="1"/>
</dbReference>
<dbReference type="PANTHER" id="PTHR44591">
    <property type="entry name" value="STRESS RESPONSE REGULATOR PROTEIN 1"/>
    <property type="match status" value="1"/>
</dbReference>
<keyword evidence="5" id="KW-1185">Reference proteome</keyword>
<dbReference type="RefSeq" id="WP_274269213.1">
    <property type="nucleotide sequence ID" value="NZ_CP117880.1"/>
</dbReference>
<protein>
    <submittedName>
        <fullName evidence="4">Response regulator</fullName>
    </submittedName>
</protein>
<evidence type="ECO:0000313" key="4">
    <source>
        <dbReference type="EMBL" id="WDF70507.1"/>
    </source>
</evidence>
<gene>
    <name evidence="4" type="ORF">PQ465_09065</name>
</gene>
<dbReference type="EMBL" id="CP117880">
    <property type="protein sequence ID" value="WDF70507.1"/>
    <property type="molecule type" value="Genomic_DNA"/>
</dbReference>
<dbReference type="Gene3D" id="3.40.50.2300">
    <property type="match status" value="1"/>
</dbReference>
<dbReference type="CDD" id="cd00156">
    <property type="entry name" value="REC"/>
    <property type="match status" value="1"/>
</dbReference>
<feature type="modified residue" description="4-aspartylphosphate" evidence="2">
    <location>
        <position position="59"/>
    </location>
</feature>
<dbReference type="InterPro" id="IPR011006">
    <property type="entry name" value="CheY-like_superfamily"/>
</dbReference>
<proteinExistence type="predicted"/>
<dbReference type="SUPFAM" id="SSF52172">
    <property type="entry name" value="CheY-like"/>
    <property type="match status" value="1"/>
</dbReference>
<evidence type="ECO:0000256" key="2">
    <source>
        <dbReference type="PROSITE-ProRule" id="PRU00169"/>
    </source>
</evidence>
<dbReference type="PROSITE" id="PS50110">
    <property type="entry name" value="RESPONSE_REGULATORY"/>
    <property type="match status" value="1"/>
</dbReference>
<dbReference type="Proteomes" id="UP001221558">
    <property type="component" value="Chromosome"/>
</dbReference>
<name>A0ABY7WLN5_9SPHI</name>
<dbReference type="InterPro" id="IPR001789">
    <property type="entry name" value="Sig_transdc_resp-reg_receiver"/>
</dbReference>
<dbReference type="InterPro" id="IPR050595">
    <property type="entry name" value="Bact_response_regulator"/>
</dbReference>
<evidence type="ECO:0000256" key="1">
    <source>
        <dbReference type="ARBA" id="ARBA00022553"/>
    </source>
</evidence>
<sequence length="129" mass="14884">MLISVVDDDPVFQFLCKAYFTHCAEDVTVVNFNNGELAWLHFKKLLHCPEEIPKLILVDINMPNMNGWDLVDEMAKFDLLKNTHVYMVSSSISVSDREKSLAKPLVKDYLKKPLSITDFQRIYQQAFAT</sequence>
<keyword evidence="1 2" id="KW-0597">Phosphoprotein</keyword>
<accession>A0ABY7WLN5</accession>
<evidence type="ECO:0000259" key="3">
    <source>
        <dbReference type="PROSITE" id="PS50110"/>
    </source>
</evidence>
<reference evidence="4 5" key="1">
    <citation type="submission" date="2023-02" db="EMBL/GenBank/DDBJ databases">
        <title>Genome sequence of Sphingobacterium sp. KACC 22765.</title>
        <authorList>
            <person name="Kim S."/>
            <person name="Heo J."/>
            <person name="Kwon S.-W."/>
        </authorList>
    </citation>
    <scope>NUCLEOTIDE SEQUENCE [LARGE SCALE GENOMIC DNA]</scope>
    <source>
        <strain evidence="4 5">KACC 22765</strain>
    </source>
</reference>
<feature type="domain" description="Response regulatory" evidence="3">
    <location>
        <begin position="2"/>
        <end position="127"/>
    </location>
</feature>
<dbReference type="SMART" id="SM00448">
    <property type="entry name" value="REC"/>
    <property type="match status" value="1"/>
</dbReference>
<dbReference type="Pfam" id="PF00072">
    <property type="entry name" value="Response_reg"/>
    <property type="match status" value="1"/>
</dbReference>